<evidence type="ECO:0000256" key="2">
    <source>
        <dbReference type="ARBA" id="ARBA00022448"/>
    </source>
</evidence>
<comment type="subcellular location">
    <subcellularLocation>
        <location evidence="7">Cell membrane</location>
        <topology evidence="7">Peripheral membrane protein</topology>
    </subcellularLocation>
    <subcellularLocation>
        <location evidence="1">Membrane</location>
    </subcellularLocation>
</comment>
<dbReference type="Pfam" id="PF00213">
    <property type="entry name" value="OSCP"/>
    <property type="match status" value="1"/>
</dbReference>
<keyword evidence="2 7" id="KW-0813">Transport</keyword>
<accession>A0A380YL93</accession>
<keyword evidence="3 7" id="KW-0375">Hydrogen ion transport</keyword>
<comment type="function">
    <text evidence="7">This protein is part of the stalk that links CF(0) to CF(1). It either transmits conformational changes from CF(0) to CF(1) or is implicated in proton conduction.</text>
</comment>
<proteinExistence type="inferred from homology"/>
<evidence type="ECO:0000313" key="8">
    <source>
        <dbReference type="EMBL" id="NME87513.1"/>
    </source>
</evidence>
<dbReference type="GO" id="GO:0046933">
    <property type="term" value="F:proton-transporting ATP synthase activity, rotational mechanism"/>
    <property type="evidence" value="ECO:0007669"/>
    <property type="project" value="UniProtKB-UniRule"/>
</dbReference>
<protein>
    <recommendedName>
        <fullName evidence="7">ATP synthase subunit delta</fullName>
    </recommendedName>
    <alternativeName>
        <fullName evidence="7">ATP synthase F(1) sector subunit delta</fullName>
    </alternativeName>
    <alternativeName>
        <fullName evidence="7">F-type ATPase subunit delta</fullName>
        <shortName evidence="7">F-ATPase subunit delta</shortName>
    </alternativeName>
</protein>
<dbReference type="Proteomes" id="UP000254424">
    <property type="component" value="Unassembled WGS sequence"/>
</dbReference>
<dbReference type="STRING" id="483216.BACEGG_02575"/>
<evidence type="ECO:0000313" key="9">
    <source>
        <dbReference type="EMBL" id="QUT46824.1"/>
    </source>
</evidence>
<keyword evidence="5 7" id="KW-0472">Membrane</keyword>
<dbReference type="Proteomes" id="UP000520291">
    <property type="component" value="Unassembled WGS sequence"/>
</dbReference>
<dbReference type="EMBL" id="CP072227">
    <property type="protein sequence ID" value="QUT46824.1"/>
    <property type="molecule type" value="Genomic_DNA"/>
</dbReference>
<dbReference type="NCBIfam" id="NF009964">
    <property type="entry name" value="PRK13429.1-3"/>
    <property type="match status" value="1"/>
</dbReference>
<keyword evidence="4 7" id="KW-0406">Ion transport</keyword>
<dbReference type="InterPro" id="IPR000711">
    <property type="entry name" value="ATPase_OSCP/dsu"/>
</dbReference>
<keyword evidence="7" id="KW-1003">Cell membrane</keyword>
<evidence type="ECO:0000256" key="3">
    <source>
        <dbReference type="ARBA" id="ARBA00022781"/>
    </source>
</evidence>
<dbReference type="RefSeq" id="WP_004290889.1">
    <property type="nucleotide sequence ID" value="NZ_CABKNQ010000018.1"/>
</dbReference>
<dbReference type="AlphaFoldDB" id="A0A380YL93"/>
<evidence type="ECO:0000313" key="12">
    <source>
        <dbReference type="Proteomes" id="UP000520291"/>
    </source>
</evidence>
<dbReference type="SUPFAM" id="SSF47928">
    <property type="entry name" value="N-terminal domain of the delta subunit of the F1F0-ATP synthase"/>
    <property type="match status" value="1"/>
</dbReference>
<reference evidence="8 12" key="2">
    <citation type="submission" date="2020-04" db="EMBL/GenBank/DDBJ databases">
        <authorList>
            <person name="Hitch T.C.A."/>
            <person name="Wylensek D."/>
            <person name="Clavel T."/>
        </authorList>
    </citation>
    <scope>NUCLEOTIDE SEQUENCE [LARGE SCALE GENOMIC DNA]</scope>
    <source>
        <strain evidence="8 12">WCA3-601-WT-5E</strain>
    </source>
</reference>
<dbReference type="OrthoDB" id="9802471at2"/>
<dbReference type="NCBIfam" id="TIGR01145">
    <property type="entry name" value="ATP_synt_delta"/>
    <property type="match status" value="1"/>
</dbReference>
<dbReference type="GO" id="GO:0005886">
    <property type="term" value="C:plasma membrane"/>
    <property type="evidence" value="ECO:0007669"/>
    <property type="project" value="UniProtKB-SubCell"/>
</dbReference>
<gene>
    <name evidence="7 10" type="primary">atpH</name>
    <name evidence="8" type="ORF">HF841_16080</name>
    <name evidence="9" type="ORF">INE88_03666</name>
    <name evidence="10" type="ORF">NCTC11155_01262</name>
</gene>
<reference evidence="9" key="3">
    <citation type="journal article" date="2021" name="PLoS Genet.">
        <title>Mobile Type VI secretion system loci of the gut Bacteroidales display extensive intra-ecosystem transfer, multi-species spread and geographical clustering.</title>
        <authorList>
            <person name="Garcia-Bayona L."/>
            <person name="Coyne M.J."/>
            <person name="Comstock L.E."/>
        </authorList>
    </citation>
    <scope>NUCLEOTIDE SEQUENCE</scope>
    <source>
        <strain evidence="9">CL11T00C20</strain>
    </source>
</reference>
<dbReference type="PANTHER" id="PTHR11910">
    <property type="entry name" value="ATP SYNTHASE DELTA CHAIN"/>
    <property type="match status" value="1"/>
</dbReference>
<comment type="similarity">
    <text evidence="7">Belongs to the ATPase delta chain family.</text>
</comment>
<dbReference type="EMBL" id="JABAGL010000025">
    <property type="protein sequence ID" value="NME87513.1"/>
    <property type="molecule type" value="Genomic_DNA"/>
</dbReference>
<dbReference type="GO" id="GO:0045259">
    <property type="term" value="C:proton-transporting ATP synthase complex"/>
    <property type="evidence" value="ECO:0007669"/>
    <property type="project" value="UniProtKB-KW"/>
</dbReference>
<evidence type="ECO:0000313" key="11">
    <source>
        <dbReference type="Proteomes" id="UP000254424"/>
    </source>
</evidence>
<dbReference type="GeneID" id="93071177"/>
<organism evidence="10 11">
    <name type="scientific">Bacteroides eggerthii</name>
    <dbReference type="NCBI Taxonomy" id="28111"/>
    <lineage>
        <taxon>Bacteria</taxon>
        <taxon>Pseudomonadati</taxon>
        <taxon>Bacteroidota</taxon>
        <taxon>Bacteroidia</taxon>
        <taxon>Bacteroidales</taxon>
        <taxon>Bacteroidaceae</taxon>
        <taxon>Bacteroides</taxon>
    </lineage>
</organism>
<keyword evidence="7" id="KW-0139">CF(1)</keyword>
<evidence type="ECO:0000256" key="1">
    <source>
        <dbReference type="ARBA" id="ARBA00004370"/>
    </source>
</evidence>
<dbReference type="InterPro" id="IPR026015">
    <property type="entry name" value="ATP_synth_OSCP/delta_N_sf"/>
</dbReference>
<dbReference type="HAMAP" id="MF_01416">
    <property type="entry name" value="ATP_synth_delta_bact"/>
    <property type="match status" value="1"/>
</dbReference>
<evidence type="ECO:0000256" key="7">
    <source>
        <dbReference type="HAMAP-Rule" id="MF_01416"/>
    </source>
</evidence>
<keyword evidence="6 7" id="KW-0066">ATP synthesis</keyword>
<comment type="function">
    <text evidence="7">F(1)F(0) ATP synthase produces ATP from ADP in the presence of a proton or sodium gradient. F-type ATPases consist of two structural domains, F(1) containing the extramembraneous catalytic core and F(0) containing the membrane proton channel, linked together by a central stalk and a peripheral stalk. During catalysis, ATP synthesis in the catalytic domain of F(1) is coupled via a rotary mechanism of the central stalk subunits to proton translocation.</text>
</comment>
<dbReference type="KEGG" id="beg:INE88_03666"/>
<evidence type="ECO:0000313" key="10">
    <source>
        <dbReference type="EMBL" id="SUV29287.1"/>
    </source>
</evidence>
<sequence length="186" mass="21469">MDIGIVSMRYAKALMEYAKSTGTEDRLYAEMRMLSRSFEKHPDLRTALENPVLSVQEKFSLICAATVGDAPAERELARFIMLVLKNRRESFLQYICLSFLDLYRKDRHIGIAKLTTAVPVSREVWERIRNSASHLLHAEMELQTDVDPSIEGGFVFDINDFRLDASIATQLKRVKQQFIDKNRRIV</sequence>
<dbReference type="Gene3D" id="1.10.520.20">
    <property type="entry name" value="N-terminal domain of the delta subunit of the F1F0-ATP synthase"/>
    <property type="match status" value="1"/>
</dbReference>
<evidence type="ECO:0000256" key="5">
    <source>
        <dbReference type="ARBA" id="ARBA00023136"/>
    </source>
</evidence>
<reference evidence="10 11" key="1">
    <citation type="submission" date="2018-06" db="EMBL/GenBank/DDBJ databases">
        <authorList>
            <consortium name="Pathogen Informatics"/>
            <person name="Doyle S."/>
        </authorList>
    </citation>
    <scope>NUCLEOTIDE SEQUENCE [LARGE SCALE GENOMIC DNA]</scope>
    <source>
        <strain evidence="10 11">NCTC11155</strain>
    </source>
</reference>
<name>A0A380YL93_9BACE</name>
<evidence type="ECO:0000256" key="6">
    <source>
        <dbReference type="ARBA" id="ARBA00023310"/>
    </source>
</evidence>
<dbReference type="Proteomes" id="UP000679226">
    <property type="component" value="Chromosome"/>
</dbReference>
<dbReference type="PRINTS" id="PR00125">
    <property type="entry name" value="ATPASEDELTA"/>
</dbReference>
<evidence type="ECO:0000256" key="4">
    <source>
        <dbReference type="ARBA" id="ARBA00023065"/>
    </source>
</evidence>
<dbReference type="EMBL" id="UFSX01000001">
    <property type="protein sequence ID" value="SUV29287.1"/>
    <property type="molecule type" value="Genomic_DNA"/>
</dbReference>